<protein>
    <submittedName>
        <fullName evidence="1">Uncharacterized protein</fullName>
    </submittedName>
</protein>
<evidence type="ECO:0000313" key="2">
    <source>
        <dbReference type="Proteomes" id="UP000060487"/>
    </source>
</evidence>
<reference evidence="1 2" key="1">
    <citation type="submission" date="2015-11" db="EMBL/GenBank/DDBJ databases">
        <authorList>
            <person name="Lin W."/>
        </authorList>
    </citation>
    <scope>NUCLEOTIDE SEQUENCE [LARGE SCALE GENOMIC DNA]</scope>
    <source>
        <strain evidence="1 2">HCH-1</strain>
    </source>
</reference>
<proteinExistence type="predicted"/>
<dbReference type="RefSeq" id="WP_085050582.1">
    <property type="nucleotide sequence ID" value="NZ_LNQR01000001.1"/>
</dbReference>
<organism evidence="1 2">
    <name type="scientific">Candidatus Magnetominusculus xianensis</name>
    <dbReference type="NCBI Taxonomy" id="1748249"/>
    <lineage>
        <taxon>Bacteria</taxon>
        <taxon>Pseudomonadati</taxon>
        <taxon>Nitrospirota</taxon>
        <taxon>Nitrospiria</taxon>
        <taxon>Nitrospirales</taxon>
        <taxon>Nitrospiraceae</taxon>
        <taxon>Candidatus Magnetominusculus</taxon>
    </lineage>
</organism>
<dbReference type="EMBL" id="LNQR01000001">
    <property type="protein sequence ID" value="KWT95116.1"/>
    <property type="molecule type" value="Genomic_DNA"/>
</dbReference>
<name>A0ABR5SL00_9BACT</name>
<sequence length="198" mass="22210">MTINGGLYRKLSGLLSASGYGLIFNHEKDDCSRALLINAISSAMNMPQMSGLRAMAWQLSAEIANTGPFITPGNNAVCPQCESVCCLNKFGRYDIGDIIYMTALGYQPDEILHNNEPECLPCKYLSHTGCSVSRQLRPFRCNWFFCTPMIEYMESGSKKAYRGFNRLFQDIIQLRKAMLDEFHAAIVLLLSESELNKP</sequence>
<gene>
    <name evidence="1" type="ORF">ASN18_0044</name>
</gene>
<accession>A0ABR5SL00</accession>
<evidence type="ECO:0000313" key="1">
    <source>
        <dbReference type="EMBL" id="KWT95116.1"/>
    </source>
</evidence>
<comment type="caution">
    <text evidence="1">The sequence shown here is derived from an EMBL/GenBank/DDBJ whole genome shotgun (WGS) entry which is preliminary data.</text>
</comment>
<keyword evidence="2" id="KW-1185">Reference proteome</keyword>
<dbReference type="Proteomes" id="UP000060487">
    <property type="component" value="Unassembled WGS sequence"/>
</dbReference>